<keyword evidence="2" id="KW-1185">Reference proteome</keyword>
<dbReference type="Pfam" id="PF12689">
    <property type="entry name" value="Acid_PPase"/>
    <property type="match status" value="1"/>
</dbReference>
<dbReference type="Gene3D" id="3.40.50.1000">
    <property type="entry name" value="HAD superfamily/HAD-like"/>
    <property type="match status" value="1"/>
</dbReference>
<evidence type="ECO:0000313" key="2">
    <source>
        <dbReference type="Proteomes" id="UP000015104"/>
    </source>
</evidence>
<dbReference type="InterPro" id="IPR023214">
    <property type="entry name" value="HAD_sf"/>
</dbReference>
<dbReference type="KEGG" id="tut:107361706"/>
<dbReference type="EMBL" id="CAEY01001887">
    <property type="status" value="NOT_ANNOTATED_CDS"/>
    <property type="molecule type" value="Genomic_DNA"/>
</dbReference>
<sequence length="182" mass="20636">MKLTSLLRAAGKPRLAMIDLDFTLWPWGVDKFKMVPPYFKKDDGVYDSKGVKMEPFPEAEKALRLIKEHGIDLAAVSRSYYYHGGPVLLFYYGWSELFAHQEVFPARKTHHVTKLHEATGIPYSEMLLFDDEKRNIDDLSPLGVHCVEVNPNQGLTLNLVKKALESFGQLSGDQQQRAKIAG</sequence>
<dbReference type="Proteomes" id="UP000015104">
    <property type="component" value="Unassembled WGS sequence"/>
</dbReference>
<dbReference type="OrthoDB" id="2865258at2759"/>
<dbReference type="InterPro" id="IPR036412">
    <property type="entry name" value="HAD-like_sf"/>
</dbReference>
<dbReference type="STRING" id="32264.T1K927"/>
<dbReference type="SUPFAM" id="SSF56784">
    <property type="entry name" value="HAD-like"/>
    <property type="match status" value="1"/>
</dbReference>
<name>T1K927_TETUR</name>
<gene>
    <name evidence="1" type="primary">107361706</name>
</gene>
<reference evidence="1" key="2">
    <citation type="submission" date="2015-06" db="UniProtKB">
        <authorList>
            <consortium name="EnsemblMetazoa"/>
        </authorList>
    </citation>
    <scope>IDENTIFICATION</scope>
</reference>
<dbReference type="AlphaFoldDB" id="T1K927"/>
<organism evidence="1 2">
    <name type="scientific">Tetranychus urticae</name>
    <name type="common">Two-spotted spider mite</name>
    <dbReference type="NCBI Taxonomy" id="32264"/>
    <lineage>
        <taxon>Eukaryota</taxon>
        <taxon>Metazoa</taxon>
        <taxon>Ecdysozoa</taxon>
        <taxon>Arthropoda</taxon>
        <taxon>Chelicerata</taxon>
        <taxon>Arachnida</taxon>
        <taxon>Acari</taxon>
        <taxon>Acariformes</taxon>
        <taxon>Trombidiformes</taxon>
        <taxon>Prostigmata</taxon>
        <taxon>Eleutherengona</taxon>
        <taxon>Raphignathae</taxon>
        <taxon>Tetranychoidea</taxon>
        <taxon>Tetranychidae</taxon>
        <taxon>Tetranychus</taxon>
    </lineage>
</organism>
<protein>
    <recommendedName>
        <fullName evidence="3">Magnesium-dependent phosphatase-1</fullName>
    </recommendedName>
</protein>
<dbReference type="InterPro" id="IPR010036">
    <property type="entry name" value="MDP_1_eu_arc"/>
</dbReference>
<dbReference type="PANTHER" id="PTHR17901:SF14">
    <property type="entry name" value="MAGNESIUM-DEPENDENT PHOSPHATASE 1"/>
    <property type="match status" value="1"/>
</dbReference>
<evidence type="ECO:0008006" key="3">
    <source>
        <dbReference type="Google" id="ProtNLM"/>
    </source>
</evidence>
<dbReference type="OMA" id="GVWAWRK"/>
<accession>T1K927</accession>
<dbReference type="HOGENOM" id="CLU_071162_0_0_1"/>
<reference evidence="2" key="1">
    <citation type="submission" date="2011-08" db="EMBL/GenBank/DDBJ databases">
        <authorList>
            <person name="Rombauts S."/>
        </authorList>
    </citation>
    <scope>NUCLEOTIDE SEQUENCE</scope>
    <source>
        <strain evidence="2">London</strain>
    </source>
</reference>
<dbReference type="EnsemblMetazoa" id="tetur07g03460.1">
    <property type="protein sequence ID" value="tetur07g03460.1"/>
    <property type="gene ID" value="tetur07g03460"/>
</dbReference>
<evidence type="ECO:0000313" key="1">
    <source>
        <dbReference type="EnsemblMetazoa" id="tetur07g03460.1"/>
    </source>
</evidence>
<dbReference type="PANTHER" id="PTHR17901">
    <property type="entry name" value="MAGNESIUM-DEPENDENT PHOSPHATASE 1 MDP1"/>
    <property type="match status" value="1"/>
</dbReference>
<dbReference type="GO" id="GO:0003993">
    <property type="term" value="F:acid phosphatase activity"/>
    <property type="evidence" value="ECO:0007669"/>
    <property type="project" value="TreeGrafter"/>
</dbReference>
<proteinExistence type="predicted"/>
<dbReference type="eggNOG" id="KOG4549">
    <property type="taxonomic scope" value="Eukaryota"/>
</dbReference>